<feature type="region of interest" description="Disordered" evidence="1">
    <location>
        <begin position="390"/>
        <end position="412"/>
    </location>
</feature>
<name>W4GFN1_APHAT</name>
<organism evidence="2">
    <name type="scientific">Aphanomyces astaci</name>
    <name type="common">Crayfish plague agent</name>
    <dbReference type="NCBI Taxonomy" id="112090"/>
    <lineage>
        <taxon>Eukaryota</taxon>
        <taxon>Sar</taxon>
        <taxon>Stramenopiles</taxon>
        <taxon>Oomycota</taxon>
        <taxon>Saprolegniomycetes</taxon>
        <taxon>Saprolegniales</taxon>
        <taxon>Verrucalvaceae</taxon>
        <taxon>Aphanomyces</taxon>
    </lineage>
</organism>
<reference evidence="2" key="1">
    <citation type="submission" date="2013-12" db="EMBL/GenBank/DDBJ databases">
        <title>The Genome Sequence of Aphanomyces astaci APO3.</title>
        <authorList>
            <consortium name="The Broad Institute Genomics Platform"/>
            <person name="Russ C."/>
            <person name="Tyler B."/>
            <person name="van West P."/>
            <person name="Dieguez-Uribeondo J."/>
            <person name="Young S.K."/>
            <person name="Zeng Q."/>
            <person name="Gargeya S."/>
            <person name="Fitzgerald M."/>
            <person name="Abouelleil A."/>
            <person name="Alvarado L."/>
            <person name="Chapman S.B."/>
            <person name="Gainer-Dewar J."/>
            <person name="Goldberg J."/>
            <person name="Griggs A."/>
            <person name="Gujja S."/>
            <person name="Hansen M."/>
            <person name="Howarth C."/>
            <person name="Imamovic A."/>
            <person name="Ireland A."/>
            <person name="Larimer J."/>
            <person name="McCowan C."/>
            <person name="Murphy C."/>
            <person name="Pearson M."/>
            <person name="Poon T.W."/>
            <person name="Priest M."/>
            <person name="Roberts A."/>
            <person name="Saif S."/>
            <person name="Shea T."/>
            <person name="Sykes S."/>
            <person name="Wortman J."/>
            <person name="Nusbaum C."/>
            <person name="Birren B."/>
        </authorList>
    </citation>
    <scope>NUCLEOTIDE SEQUENCE [LARGE SCALE GENOMIC DNA]</scope>
    <source>
        <strain evidence="2">APO3</strain>
    </source>
</reference>
<dbReference type="GeneID" id="20810005"/>
<evidence type="ECO:0000313" key="2">
    <source>
        <dbReference type="EMBL" id="ETV78485.1"/>
    </source>
</evidence>
<dbReference type="OrthoDB" id="79295at2759"/>
<dbReference type="EMBL" id="KI913130">
    <property type="protein sequence ID" value="ETV78485.1"/>
    <property type="molecule type" value="Genomic_DNA"/>
</dbReference>
<sequence>MFRVAVRKEHGTQRWWLRAFVPGSVVEPYVSLEINSDSPDRFGKSLAALVCGGSSKAKKDIGTHSIRKGAATFVSSGSTGGPSIISVCLRCGWSLGNVMERYFRYEAAGDQFTGRCVAGLPLNSADFAVLPPHFSGGNDLVVGQAVQIMFLSICSEIHLVPILQLILASLVYHRNFLIGSLPPHHALLSTSLFTNPDLFASLTTIVISGSTSSCLRANGIPPYVEMYRKLEKNEVILTSMPAKILDGVRRIVEDNGVTAGNITRSVLESSIASALSFIQQSNSAMSPAQQLPIDSQPLIDTQDLTTRAARNMFYEWKFVLEKLTDHFVSVSGRNMALNPSEQEVSTSFDTARGLFDQLCGETSAKRVRRDGQLKITTLVRLLRQLEPSKTPRVFKKRKRSEQRAGSQSTTML</sequence>
<proteinExistence type="predicted"/>
<dbReference type="VEuPathDB" id="FungiDB:H257_08009"/>
<accession>W4GFN1</accession>
<dbReference type="AlphaFoldDB" id="W4GFN1"/>
<dbReference type="RefSeq" id="XP_009832066.1">
    <property type="nucleotide sequence ID" value="XM_009833764.1"/>
</dbReference>
<gene>
    <name evidence="2" type="ORF">H257_08009</name>
</gene>
<feature type="compositionally biased region" description="Polar residues" evidence="1">
    <location>
        <begin position="403"/>
        <end position="412"/>
    </location>
</feature>
<protein>
    <submittedName>
        <fullName evidence="2">Uncharacterized protein</fullName>
    </submittedName>
</protein>
<evidence type="ECO:0000256" key="1">
    <source>
        <dbReference type="SAM" id="MobiDB-lite"/>
    </source>
</evidence>